<gene>
    <name evidence="1" type="ORF">BaRGS_00012689</name>
</gene>
<dbReference type="AlphaFoldDB" id="A0ABD0L9W3"/>
<protein>
    <submittedName>
        <fullName evidence="1">Uncharacterized protein</fullName>
    </submittedName>
</protein>
<accession>A0ABD0L9W3</accession>
<evidence type="ECO:0000313" key="1">
    <source>
        <dbReference type="EMBL" id="KAK7495988.1"/>
    </source>
</evidence>
<keyword evidence="2" id="KW-1185">Reference proteome</keyword>
<proteinExistence type="predicted"/>
<reference evidence="1 2" key="1">
    <citation type="journal article" date="2023" name="Sci. Data">
        <title>Genome assembly of the Korean intertidal mud-creeper Batillaria attramentaria.</title>
        <authorList>
            <person name="Patra A.K."/>
            <person name="Ho P.T."/>
            <person name="Jun S."/>
            <person name="Lee S.J."/>
            <person name="Kim Y."/>
            <person name="Won Y.J."/>
        </authorList>
    </citation>
    <scope>NUCLEOTIDE SEQUENCE [LARGE SCALE GENOMIC DNA]</scope>
    <source>
        <strain evidence="1">Wonlab-2016</strain>
    </source>
</reference>
<name>A0ABD0L9W3_9CAEN</name>
<sequence>ALSAERSAEPKKQEHIVTTCLFLSLSSTRGYFEYKQPRFDIRKQTGRLACTSYFNGFYA</sequence>
<evidence type="ECO:0000313" key="2">
    <source>
        <dbReference type="Proteomes" id="UP001519460"/>
    </source>
</evidence>
<dbReference type="EMBL" id="JACVVK020000070">
    <property type="protein sequence ID" value="KAK7495988.1"/>
    <property type="molecule type" value="Genomic_DNA"/>
</dbReference>
<feature type="non-terminal residue" evidence="1">
    <location>
        <position position="1"/>
    </location>
</feature>
<dbReference type="Proteomes" id="UP001519460">
    <property type="component" value="Unassembled WGS sequence"/>
</dbReference>
<comment type="caution">
    <text evidence="1">The sequence shown here is derived from an EMBL/GenBank/DDBJ whole genome shotgun (WGS) entry which is preliminary data.</text>
</comment>
<organism evidence="1 2">
    <name type="scientific">Batillaria attramentaria</name>
    <dbReference type="NCBI Taxonomy" id="370345"/>
    <lineage>
        <taxon>Eukaryota</taxon>
        <taxon>Metazoa</taxon>
        <taxon>Spiralia</taxon>
        <taxon>Lophotrochozoa</taxon>
        <taxon>Mollusca</taxon>
        <taxon>Gastropoda</taxon>
        <taxon>Caenogastropoda</taxon>
        <taxon>Sorbeoconcha</taxon>
        <taxon>Cerithioidea</taxon>
        <taxon>Batillariidae</taxon>
        <taxon>Batillaria</taxon>
    </lineage>
</organism>